<dbReference type="AlphaFoldDB" id="A0A8H3ZZU7"/>
<gene>
    <name evidence="4" type="ORF">F8M41_012609</name>
</gene>
<dbReference type="PROSITE" id="PS51037">
    <property type="entry name" value="YEATS"/>
    <property type="match status" value="1"/>
</dbReference>
<keyword evidence="1 2" id="KW-0539">Nucleus</keyword>
<dbReference type="InterPro" id="IPR038704">
    <property type="entry name" value="YEAST_sf"/>
</dbReference>
<dbReference type="InterPro" id="IPR058706">
    <property type="entry name" value="zf-C2H2_AHC1-like"/>
</dbReference>
<evidence type="ECO:0000256" key="1">
    <source>
        <dbReference type="ARBA" id="ARBA00023242"/>
    </source>
</evidence>
<dbReference type="Proteomes" id="UP000439903">
    <property type="component" value="Unassembled WGS sequence"/>
</dbReference>
<evidence type="ECO:0000256" key="2">
    <source>
        <dbReference type="PROSITE-ProRule" id="PRU00376"/>
    </source>
</evidence>
<dbReference type="GO" id="GO:0000785">
    <property type="term" value="C:chromatin"/>
    <property type="evidence" value="ECO:0007669"/>
    <property type="project" value="UniProtKB-ARBA"/>
</dbReference>
<protein>
    <submittedName>
        <fullName evidence="4">Yeats domain-containing protein 2</fullName>
    </submittedName>
</protein>
<evidence type="ECO:0000313" key="4">
    <source>
        <dbReference type="EMBL" id="KAF0377371.1"/>
    </source>
</evidence>
<dbReference type="InterPro" id="IPR055127">
    <property type="entry name" value="YEATS2_3HBD"/>
</dbReference>
<dbReference type="CDD" id="cd16907">
    <property type="entry name" value="YEATS_YEATS2_like"/>
    <property type="match status" value="1"/>
</dbReference>
<dbReference type="InterPro" id="IPR055129">
    <property type="entry name" value="YEATS_dom"/>
</dbReference>
<organism evidence="4 5">
    <name type="scientific">Gigaspora margarita</name>
    <dbReference type="NCBI Taxonomy" id="4874"/>
    <lineage>
        <taxon>Eukaryota</taxon>
        <taxon>Fungi</taxon>
        <taxon>Fungi incertae sedis</taxon>
        <taxon>Mucoromycota</taxon>
        <taxon>Glomeromycotina</taxon>
        <taxon>Glomeromycetes</taxon>
        <taxon>Diversisporales</taxon>
        <taxon>Gigasporaceae</taxon>
        <taxon>Gigaspora</taxon>
    </lineage>
</organism>
<reference evidence="4 5" key="1">
    <citation type="journal article" date="2019" name="Environ. Microbiol.">
        <title>At the nexus of three kingdoms: the genome of the mycorrhizal fungus Gigaspora margarita provides insights into plant, endobacterial and fungal interactions.</title>
        <authorList>
            <person name="Venice F."/>
            <person name="Ghignone S."/>
            <person name="Salvioli di Fossalunga A."/>
            <person name="Amselem J."/>
            <person name="Novero M."/>
            <person name="Xianan X."/>
            <person name="Sedzielewska Toro K."/>
            <person name="Morin E."/>
            <person name="Lipzen A."/>
            <person name="Grigoriev I.V."/>
            <person name="Henrissat B."/>
            <person name="Martin F.M."/>
            <person name="Bonfante P."/>
        </authorList>
    </citation>
    <scope>NUCLEOTIDE SEQUENCE [LARGE SCALE GENOMIC DNA]</scope>
    <source>
        <strain evidence="4 5">BEG34</strain>
    </source>
</reference>
<dbReference type="GO" id="GO:0006355">
    <property type="term" value="P:regulation of DNA-templated transcription"/>
    <property type="evidence" value="ECO:0007669"/>
    <property type="project" value="InterPro"/>
</dbReference>
<dbReference type="Pfam" id="PF22951">
    <property type="entry name" value="3HBD"/>
    <property type="match status" value="1"/>
</dbReference>
<evidence type="ECO:0000259" key="3">
    <source>
        <dbReference type="PROSITE" id="PS51037"/>
    </source>
</evidence>
<dbReference type="Gene3D" id="2.60.40.1970">
    <property type="entry name" value="YEATS domain"/>
    <property type="match status" value="1"/>
</dbReference>
<dbReference type="PANTHER" id="PTHR23195">
    <property type="entry name" value="YEATS DOMAIN"/>
    <property type="match status" value="1"/>
</dbReference>
<evidence type="ECO:0000313" key="5">
    <source>
        <dbReference type="Proteomes" id="UP000439903"/>
    </source>
</evidence>
<dbReference type="GO" id="GO:0005634">
    <property type="term" value="C:nucleus"/>
    <property type="evidence" value="ECO:0007669"/>
    <property type="project" value="UniProtKB-SubCell"/>
</dbReference>
<comment type="subcellular location">
    <subcellularLocation>
        <location evidence="2">Nucleus</location>
    </subcellularLocation>
</comment>
<dbReference type="Pfam" id="PF03366">
    <property type="entry name" value="YEATS"/>
    <property type="match status" value="1"/>
</dbReference>
<feature type="domain" description="YEATS" evidence="3">
    <location>
        <begin position="317"/>
        <end position="457"/>
    </location>
</feature>
<proteinExistence type="predicted"/>
<dbReference type="InterPro" id="IPR005033">
    <property type="entry name" value="YEATS"/>
</dbReference>
<comment type="caution">
    <text evidence="4">The sequence shown here is derived from an EMBL/GenBank/DDBJ whole genome shotgun (WGS) entry which is preliminary data.</text>
</comment>
<keyword evidence="5" id="KW-1185">Reference proteome</keyword>
<dbReference type="EMBL" id="WTPW01002560">
    <property type="protein sequence ID" value="KAF0377371.1"/>
    <property type="molecule type" value="Genomic_DNA"/>
</dbReference>
<sequence length="893" mass="102352">MATSDINQNVVCSRRPIPRDEETRKKAMRVIDAQFDLEILLRQRELQKIKEELKKSELYLDTLKHCILEPPSNSSNSHRPSTLNASTCNENLGAASLTPMRHSTRKIYSTRDNDYFYYDPCKDLYSRRNDGTFVRLACPKCHRSKFINVQGFLNHCRLSHRIEFPNHEEALLKCGTPVDESIIPPGHPARSRVITRPPSLRTILGKSNLSTSRISENRPTIKVFEEEIDLGLDELSNGVEINDSNDSNEVLLAQKSPSNNEMMSYSENSLSLSCDELVTSSDSVETCISNTTMQEVTTISATYTIPACTSVFDPIDNGSRFYIKRRIVVGNVSKWITPEKRDSSLRKYTHKWMVYVTGPPHDLNITPFIRRVRFFLHQSYRPLDVVDVTEPPFQLTRFGWGEFPIRIQLIFVDNKNKPVDLIHNLKLDNTHNGKQQLGNERAFDLELDRNTQFIDPKPEGPINHTVNIVRDIPKQDISDTNNVLIETDAKELLQKEKSNDKLDSDETINILEPLLNEAVKSYPLITPSSARSSILPYVTAKSSRAFLNWSIERRKVVEWHRARLIRLLVVSLSRTADDSRVQSFAESLTTKQVIFWCRDKGHTPIDNEHNEPMNSNITIDNHKSTVAVELKRHNFSSITGFQVTWCKCCGCPESWHEINTSTSKSISVPIPPYKCKRKPHFLETKKTKLSSLTLVQDFLDELYQDKVLQGNESINTCNGDNSLNNNRISILNNSLSVESAKNMNEFKERYTFNPQGIDWVWDVIGQLKLDGVVATKLIKYDGKIEVENGDINVAIQQRLETGNLIFQLTKIFMKDLVNKAINIYKSEQLDDPFTPEINWFSSSVLDSRYNSYRQRIKKILVPYHLYQAIQSNLNTFDFLNGEGLASDKKKIQE</sequence>
<dbReference type="Pfam" id="PF25909">
    <property type="entry name" value="zf-C2H2_AHC1"/>
    <property type="match status" value="1"/>
</dbReference>
<dbReference type="OrthoDB" id="1741717at2759"/>
<accession>A0A8H3ZZU7</accession>
<name>A0A8H3ZZU7_GIGMA</name>